<keyword evidence="5" id="KW-0175">Coiled coil</keyword>
<dbReference type="STRING" id="1802385.A2856_01660"/>
<keyword evidence="2 3" id="KW-0143">Chaperone</keyword>
<dbReference type="CDD" id="cd00446">
    <property type="entry name" value="GrpE"/>
    <property type="match status" value="1"/>
</dbReference>
<evidence type="ECO:0000313" key="7">
    <source>
        <dbReference type="Proteomes" id="UP000177885"/>
    </source>
</evidence>
<dbReference type="InterPro" id="IPR000740">
    <property type="entry name" value="GrpE"/>
</dbReference>
<feature type="coiled-coil region" evidence="5">
    <location>
        <begin position="23"/>
        <end position="57"/>
    </location>
</feature>
<dbReference type="GO" id="GO:0006457">
    <property type="term" value="P:protein folding"/>
    <property type="evidence" value="ECO:0007669"/>
    <property type="project" value="InterPro"/>
</dbReference>
<evidence type="ECO:0000256" key="3">
    <source>
        <dbReference type="HAMAP-Rule" id="MF_01151"/>
    </source>
</evidence>
<reference evidence="6 7" key="1">
    <citation type="journal article" date="2016" name="Nat. Commun.">
        <title>Thousands of microbial genomes shed light on interconnected biogeochemical processes in an aquifer system.</title>
        <authorList>
            <person name="Anantharaman K."/>
            <person name="Brown C.T."/>
            <person name="Hug L.A."/>
            <person name="Sharon I."/>
            <person name="Castelle C.J."/>
            <person name="Probst A.J."/>
            <person name="Thomas B.C."/>
            <person name="Singh A."/>
            <person name="Wilkins M.J."/>
            <person name="Karaoz U."/>
            <person name="Brodie E.L."/>
            <person name="Williams K.H."/>
            <person name="Hubbard S.S."/>
            <person name="Banfield J.F."/>
        </authorList>
    </citation>
    <scope>NUCLEOTIDE SEQUENCE [LARGE SCALE GENOMIC DNA]</scope>
</reference>
<comment type="subunit">
    <text evidence="3">Homodimer.</text>
</comment>
<keyword evidence="3" id="KW-0346">Stress response</keyword>
<dbReference type="PRINTS" id="PR00773">
    <property type="entry name" value="GRPEPROTEIN"/>
</dbReference>
<dbReference type="Proteomes" id="UP000177885">
    <property type="component" value="Unassembled WGS sequence"/>
</dbReference>
<dbReference type="Gene3D" id="3.90.20.20">
    <property type="match status" value="1"/>
</dbReference>
<organism evidence="6 7">
    <name type="scientific">Candidatus Uhrbacteria bacterium RIFCSPHIGHO2_01_FULL_63_20</name>
    <dbReference type="NCBI Taxonomy" id="1802385"/>
    <lineage>
        <taxon>Bacteria</taxon>
        <taxon>Candidatus Uhriibacteriota</taxon>
    </lineage>
</organism>
<dbReference type="GO" id="GO:0051087">
    <property type="term" value="F:protein-folding chaperone binding"/>
    <property type="evidence" value="ECO:0007669"/>
    <property type="project" value="InterPro"/>
</dbReference>
<dbReference type="SUPFAM" id="SSF51064">
    <property type="entry name" value="Head domain of nucleotide exchange factor GrpE"/>
    <property type="match status" value="1"/>
</dbReference>
<dbReference type="SUPFAM" id="SSF58014">
    <property type="entry name" value="Coiled-coil domain of nucleotide exchange factor GrpE"/>
    <property type="match status" value="1"/>
</dbReference>
<sequence length="157" mass="17591">MEEENKKELGELEGLEVKAMEYLAGWKRALADYDNLKKDLARERGEMRRDAMEAAAEAFLTVAAHFDQAVRFQPPDESTRKWLAGVLHIRSVMDEAFHSLGMTPFGEVGEAFDPGRHEAAGRRPQDDAKPDAIVEVVSRGWKIGDRIIRPASVIVNS</sequence>
<evidence type="ECO:0000256" key="5">
    <source>
        <dbReference type="SAM" id="Coils"/>
    </source>
</evidence>
<dbReference type="GO" id="GO:0051082">
    <property type="term" value="F:unfolded protein binding"/>
    <property type="evidence" value="ECO:0007669"/>
    <property type="project" value="TreeGrafter"/>
</dbReference>
<dbReference type="GO" id="GO:0042803">
    <property type="term" value="F:protein homodimerization activity"/>
    <property type="evidence" value="ECO:0007669"/>
    <property type="project" value="InterPro"/>
</dbReference>
<dbReference type="Gene3D" id="2.30.22.10">
    <property type="entry name" value="Head domain of nucleotide exchange factor GrpE"/>
    <property type="match status" value="1"/>
</dbReference>
<proteinExistence type="inferred from homology"/>
<evidence type="ECO:0000313" key="6">
    <source>
        <dbReference type="EMBL" id="OGL66380.1"/>
    </source>
</evidence>
<dbReference type="Pfam" id="PF01025">
    <property type="entry name" value="GrpE"/>
    <property type="match status" value="1"/>
</dbReference>
<dbReference type="AlphaFoldDB" id="A0A1F7TK80"/>
<dbReference type="GO" id="GO:0005737">
    <property type="term" value="C:cytoplasm"/>
    <property type="evidence" value="ECO:0007669"/>
    <property type="project" value="UniProtKB-SubCell"/>
</dbReference>
<keyword evidence="3" id="KW-0963">Cytoplasm</keyword>
<protein>
    <recommendedName>
        <fullName evidence="3">Protein GrpE</fullName>
    </recommendedName>
    <alternativeName>
        <fullName evidence="3">HSP-70 cofactor</fullName>
    </alternativeName>
</protein>
<dbReference type="EMBL" id="MGDT01000007">
    <property type="protein sequence ID" value="OGL66380.1"/>
    <property type="molecule type" value="Genomic_DNA"/>
</dbReference>
<name>A0A1F7TK80_9BACT</name>
<evidence type="ECO:0000256" key="1">
    <source>
        <dbReference type="ARBA" id="ARBA00009054"/>
    </source>
</evidence>
<dbReference type="InterPro" id="IPR013805">
    <property type="entry name" value="GrpE_CC"/>
</dbReference>
<comment type="function">
    <text evidence="3">Participates actively in the response to hyperosmotic and heat shock by preventing the aggregation of stress-denatured proteins, in association with DnaK and GrpE. It is the nucleotide exchange factor for DnaK and may function as a thermosensor. Unfolded proteins bind initially to DnaJ; upon interaction with the DnaJ-bound protein, DnaK hydrolyzes its bound ATP, resulting in the formation of a stable complex. GrpE releases ADP from DnaK; ATP binding to DnaK triggers the release of the substrate protein, thus completing the reaction cycle. Several rounds of ATP-dependent interactions between DnaJ, DnaK and GrpE are required for fully efficient folding.</text>
</comment>
<comment type="caution">
    <text evidence="6">The sequence shown here is derived from an EMBL/GenBank/DDBJ whole genome shotgun (WGS) entry which is preliminary data.</text>
</comment>
<comment type="similarity">
    <text evidence="1 3 4">Belongs to the GrpE family.</text>
</comment>
<dbReference type="GO" id="GO:0000774">
    <property type="term" value="F:adenyl-nucleotide exchange factor activity"/>
    <property type="evidence" value="ECO:0007669"/>
    <property type="project" value="InterPro"/>
</dbReference>
<dbReference type="PANTHER" id="PTHR21237">
    <property type="entry name" value="GRPE PROTEIN"/>
    <property type="match status" value="1"/>
</dbReference>
<comment type="subcellular location">
    <subcellularLocation>
        <location evidence="3">Cytoplasm</location>
    </subcellularLocation>
</comment>
<accession>A0A1F7TK80</accession>
<dbReference type="HAMAP" id="MF_01151">
    <property type="entry name" value="GrpE"/>
    <property type="match status" value="1"/>
</dbReference>
<evidence type="ECO:0000256" key="2">
    <source>
        <dbReference type="ARBA" id="ARBA00023186"/>
    </source>
</evidence>
<gene>
    <name evidence="3" type="primary">grpE</name>
    <name evidence="6" type="ORF">A2856_01660</name>
</gene>
<dbReference type="PANTHER" id="PTHR21237:SF23">
    <property type="entry name" value="GRPE PROTEIN HOMOLOG, MITOCHONDRIAL"/>
    <property type="match status" value="1"/>
</dbReference>
<evidence type="ECO:0000256" key="4">
    <source>
        <dbReference type="RuleBase" id="RU004478"/>
    </source>
</evidence>
<dbReference type="InterPro" id="IPR009012">
    <property type="entry name" value="GrpE_head"/>
</dbReference>